<proteinExistence type="predicted"/>
<sequence length="146" mass="16889">MLSPENGLFIDETPDLFCRLLNKGNKLNNTCTSPKPEEEIKSLLEEIFKENPQDNEVLSQPQESSTHQEGPLLYIQELNQNWNINPQTPHFQVKTYEPSNFKVTFSKEKDKKPFEGILKKEYDENQPSANSDQTCQDQLASEEKEI</sequence>
<evidence type="ECO:0000313" key="2">
    <source>
        <dbReference type="EMBL" id="MBW0570027.1"/>
    </source>
</evidence>
<feature type="region of interest" description="Disordered" evidence="1">
    <location>
        <begin position="121"/>
        <end position="146"/>
    </location>
</feature>
<dbReference type="Proteomes" id="UP000765509">
    <property type="component" value="Unassembled WGS sequence"/>
</dbReference>
<name>A0A9Q3JWQ1_9BASI</name>
<reference evidence="2" key="1">
    <citation type="submission" date="2021-03" db="EMBL/GenBank/DDBJ databases">
        <title>Draft genome sequence of rust myrtle Austropuccinia psidii MF-1, a brazilian biotype.</title>
        <authorList>
            <person name="Quecine M.C."/>
            <person name="Pachon D.M.R."/>
            <person name="Bonatelli M.L."/>
            <person name="Correr F.H."/>
            <person name="Franceschini L.M."/>
            <person name="Leite T.F."/>
            <person name="Margarido G.R.A."/>
            <person name="Almeida C.A."/>
            <person name="Ferrarezi J.A."/>
            <person name="Labate C.A."/>
        </authorList>
    </citation>
    <scope>NUCLEOTIDE SEQUENCE</scope>
    <source>
        <strain evidence="2">MF-1</strain>
    </source>
</reference>
<keyword evidence="3" id="KW-1185">Reference proteome</keyword>
<accession>A0A9Q3JWQ1</accession>
<comment type="caution">
    <text evidence="2">The sequence shown here is derived from an EMBL/GenBank/DDBJ whole genome shotgun (WGS) entry which is preliminary data.</text>
</comment>
<evidence type="ECO:0000256" key="1">
    <source>
        <dbReference type="SAM" id="MobiDB-lite"/>
    </source>
</evidence>
<dbReference type="EMBL" id="AVOT02085500">
    <property type="protein sequence ID" value="MBW0570027.1"/>
    <property type="molecule type" value="Genomic_DNA"/>
</dbReference>
<organism evidence="2 3">
    <name type="scientific">Austropuccinia psidii MF-1</name>
    <dbReference type="NCBI Taxonomy" id="1389203"/>
    <lineage>
        <taxon>Eukaryota</taxon>
        <taxon>Fungi</taxon>
        <taxon>Dikarya</taxon>
        <taxon>Basidiomycota</taxon>
        <taxon>Pucciniomycotina</taxon>
        <taxon>Pucciniomycetes</taxon>
        <taxon>Pucciniales</taxon>
        <taxon>Sphaerophragmiaceae</taxon>
        <taxon>Austropuccinia</taxon>
    </lineage>
</organism>
<protein>
    <submittedName>
        <fullName evidence="2">Uncharacterized protein</fullName>
    </submittedName>
</protein>
<gene>
    <name evidence="2" type="ORF">O181_109742</name>
</gene>
<evidence type="ECO:0000313" key="3">
    <source>
        <dbReference type="Proteomes" id="UP000765509"/>
    </source>
</evidence>
<feature type="compositionally biased region" description="Polar residues" evidence="1">
    <location>
        <begin position="125"/>
        <end position="139"/>
    </location>
</feature>
<dbReference type="AlphaFoldDB" id="A0A9Q3JWQ1"/>